<dbReference type="Gene3D" id="3.40.50.10490">
    <property type="entry name" value="Glucose-6-phosphate isomerase like protein, domain 1"/>
    <property type="match status" value="1"/>
</dbReference>
<name>A0A917DQ90_9BACL</name>
<reference evidence="1" key="2">
    <citation type="submission" date="2020-09" db="EMBL/GenBank/DDBJ databases">
        <authorList>
            <person name="Sun Q."/>
            <person name="Zhou Y."/>
        </authorList>
    </citation>
    <scope>NUCLEOTIDE SEQUENCE</scope>
    <source>
        <strain evidence="1">CGMCC 1.15178</strain>
    </source>
</reference>
<evidence type="ECO:0000313" key="1">
    <source>
        <dbReference type="EMBL" id="GGD56334.1"/>
    </source>
</evidence>
<dbReference type="AlphaFoldDB" id="A0A917DQ90"/>
<protein>
    <submittedName>
        <fullName evidence="1">Uncharacterized protein</fullName>
    </submittedName>
</protein>
<dbReference type="RefSeq" id="WP_188990137.1">
    <property type="nucleotide sequence ID" value="NZ_BMHP01000001.1"/>
</dbReference>
<gene>
    <name evidence="1" type="ORF">GCM10010911_12570</name>
</gene>
<keyword evidence="2" id="KW-1185">Reference proteome</keyword>
<accession>A0A917DQ90</accession>
<proteinExistence type="predicted"/>
<comment type="caution">
    <text evidence="1">The sequence shown here is derived from an EMBL/GenBank/DDBJ whole genome shotgun (WGS) entry which is preliminary data.</text>
</comment>
<dbReference type="EMBL" id="BMHP01000001">
    <property type="protein sequence ID" value="GGD56334.1"/>
    <property type="molecule type" value="Genomic_DNA"/>
</dbReference>
<organism evidence="1 2">
    <name type="scientific">Paenibacillus nasutitermitis</name>
    <dbReference type="NCBI Taxonomy" id="1652958"/>
    <lineage>
        <taxon>Bacteria</taxon>
        <taxon>Bacillati</taxon>
        <taxon>Bacillota</taxon>
        <taxon>Bacilli</taxon>
        <taxon>Bacillales</taxon>
        <taxon>Paenibacillaceae</taxon>
        <taxon>Paenibacillus</taxon>
    </lineage>
</organism>
<dbReference type="Proteomes" id="UP000612456">
    <property type="component" value="Unassembled WGS sequence"/>
</dbReference>
<reference evidence="1" key="1">
    <citation type="journal article" date="2014" name="Int. J. Syst. Evol. Microbiol.">
        <title>Complete genome sequence of Corynebacterium casei LMG S-19264T (=DSM 44701T), isolated from a smear-ripened cheese.</title>
        <authorList>
            <consortium name="US DOE Joint Genome Institute (JGI-PGF)"/>
            <person name="Walter F."/>
            <person name="Albersmeier A."/>
            <person name="Kalinowski J."/>
            <person name="Ruckert C."/>
        </authorList>
    </citation>
    <scope>NUCLEOTIDE SEQUENCE</scope>
    <source>
        <strain evidence="1">CGMCC 1.15178</strain>
    </source>
</reference>
<sequence length="93" mass="10341">MPRKFTTAREKLYEIADIVLDNCGCDGDAAVYLERIGLPVGPTSTVIGAFMLNRVVVQISENYGRRNLVPQVFISANTVKGDKHNTKLLKNFQ</sequence>
<evidence type="ECO:0000313" key="2">
    <source>
        <dbReference type="Proteomes" id="UP000612456"/>
    </source>
</evidence>